<dbReference type="AlphaFoldDB" id="A0A2U8QSD1"/>
<dbReference type="Pfam" id="PF00072">
    <property type="entry name" value="Response_reg"/>
    <property type="match status" value="1"/>
</dbReference>
<dbReference type="SMART" id="SM00448">
    <property type="entry name" value="REC"/>
    <property type="match status" value="1"/>
</dbReference>
<dbReference type="Proteomes" id="UP000245429">
    <property type="component" value="Chromosome"/>
</dbReference>
<dbReference type="OrthoDB" id="2168082at2"/>
<dbReference type="GO" id="GO:0003677">
    <property type="term" value="F:DNA binding"/>
    <property type="evidence" value="ECO:0007669"/>
    <property type="project" value="UniProtKB-KW"/>
</dbReference>
<evidence type="ECO:0000259" key="3">
    <source>
        <dbReference type="PROSITE" id="PS50930"/>
    </source>
</evidence>
<gene>
    <name evidence="4" type="ORF">DI487_03505</name>
</gene>
<name>A0A2U8QSD1_9FLAO</name>
<dbReference type="PROSITE" id="PS50110">
    <property type="entry name" value="RESPONSE_REGULATORY"/>
    <property type="match status" value="1"/>
</dbReference>
<dbReference type="InterPro" id="IPR011006">
    <property type="entry name" value="CheY-like_superfamily"/>
</dbReference>
<evidence type="ECO:0000313" key="5">
    <source>
        <dbReference type="Proteomes" id="UP000245429"/>
    </source>
</evidence>
<dbReference type="GO" id="GO:0000156">
    <property type="term" value="F:phosphorelay response regulator activity"/>
    <property type="evidence" value="ECO:0007669"/>
    <property type="project" value="InterPro"/>
</dbReference>
<dbReference type="Pfam" id="PF04397">
    <property type="entry name" value="LytTR"/>
    <property type="match status" value="1"/>
</dbReference>
<dbReference type="Gene3D" id="3.40.50.2300">
    <property type="match status" value="1"/>
</dbReference>
<dbReference type="InterPro" id="IPR046947">
    <property type="entry name" value="LytR-like"/>
</dbReference>
<organism evidence="4 5">
    <name type="scientific">Flavobacterium sediminis</name>
    <dbReference type="NCBI Taxonomy" id="2201181"/>
    <lineage>
        <taxon>Bacteria</taxon>
        <taxon>Pseudomonadati</taxon>
        <taxon>Bacteroidota</taxon>
        <taxon>Flavobacteriia</taxon>
        <taxon>Flavobacteriales</taxon>
        <taxon>Flavobacteriaceae</taxon>
        <taxon>Flavobacterium</taxon>
    </lineage>
</organism>
<dbReference type="SUPFAM" id="SSF52172">
    <property type="entry name" value="CheY-like"/>
    <property type="match status" value="1"/>
</dbReference>
<dbReference type="PANTHER" id="PTHR37299">
    <property type="entry name" value="TRANSCRIPTIONAL REGULATOR-RELATED"/>
    <property type="match status" value="1"/>
</dbReference>
<keyword evidence="5" id="KW-1185">Reference proteome</keyword>
<evidence type="ECO:0000259" key="2">
    <source>
        <dbReference type="PROSITE" id="PS50110"/>
    </source>
</evidence>
<evidence type="ECO:0000256" key="1">
    <source>
        <dbReference type="PROSITE-ProRule" id="PRU00169"/>
    </source>
</evidence>
<protein>
    <submittedName>
        <fullName evidence="4">DNA-binding response regulator</fullName>
    </submittedName>
</protein>
<sequence length="251" mass="29272">MNYLKAVLIENDKKTIQFFNEIIENYSAIVTVVSVNSTLKEALNLIVQERPDCIIMNCNKQNYEAIEQLKKMQIVIPKFIFMSGEPSDACVAFKYNAIDFLLKPLELNLLIIAFYRVMRYREMELAYQNSKVIQVNTTEEENKMEDVIAISSSDKINLVKIIDIIFLKAEGAYTIIQLKDGTKIFSSKNLGEYKQTLPQKSFFRIHHSYVINVKELYKIIKKDGTYCEFINGIVLPVAKRRQDEFFKFMRL</sequence>
<dbReference type="InterPro" id="IPR007492">
    <property type="entry name" value="LytTR_DNA-bd_dom"/>
</dbReference>
<feature type="domain" description="Response regulatory" evidence="2">
    <location>
        <begin position="5"/>
        <end position="118"/>
    </location>
</feature>
<dbReference type="InterPro" id="IPR001789">
    <property type="entry name" value="Sig_transdc_resp-reg_receiver"/>
</dbReference>
<reference evidence="4 5" key="1">
    <citation type="submission" date="2018-05" db="EMBL/GenBank/DDBJ databases">
        <title>Flavobacterium sp. MEBiC07310.</title>
        <authorList>
            <person name="Baek K."/>
        </authorList>
    </citation>
    <scope>NUCLEOTIDE SEQUENCE [LARGE SCALE GENOMIC DNA]</scope>
    <source>
        <strain evidence="4 5">MEBiC07310</strain>
    </source>
</reference>
<dbReference type="SMART" id="SM00850">
    <property type="entry name" value="LytTR"/>
    <property type="match status" value="1"/>
</dbReference>
<feature type="domain" description="HTH LytTR-type" evidence="3">
    <location>
        <begin position="148"/>
        <end position="251"/>
    </location>
</feature>
<dbReference type="RefSeq" id="WP_109568427.1">
    <property type="nucleotide sequence ID" value="NZ_CP029463.1"/>
</dbReference>
<dbReference type="Gene3D" id="2.40.50.1020">
    <property type="entry name" value="LytTr DNA-binding domain"/>
    <property type="match status" value="1"/>
</dbReference>
<dbReference type="KEGG" id="fse:DI487_03505"/>
<evidence type="ECO:0000313" key="4">
    <source>
        <dbReference type="EMBL" id="AWM13019.1"/>
    </source>
</evidence>
<keyword evidence="4" id="KW-0238">DNA-binding</keyword>
<accession>A0A2U8QSD1</accession>
<proteinExistence type="predicted"/>
<dbReference type="CDD" id="cd00156">
    <property type="entry name" value="REC"/>
    <property type="match status" value="1"/>
</dbReference>
<comment type="caution">
    <text evidence="1">Lacks conserved residue(s) required for the propagation of feature annotation.</text>
</comment>
<dbReference type="PROSITE" id="PS50930">
    <property type="entry name" value="HTH_LYTTR"/>
    <property type="match status" value="1"/>
</dbReference>
<dbReference type="PANTHER" id="PTHR37299:SF1">
    <property type="entry name" value="STAGE 0 SPORULATION PROTEIN A HOMOLOG"/>
    <property type="match status" value="1"/>
</dbReference>
<dbReference type="EMBL" id="CP029463">
    <property type="protein sequence ID" value="AWM13019.1"/>
    <property type="molecule type" value="Genomic_DNA"/>
</dbReference>